<dbReference type="InterPro" id="IPR038718">
    <property type="entry name" value="SNF2-like_sf"/>
</dbReference>
<gene>
    <name evidence="5" type="ORF">AACH11_05495</name>
</gene>
<keyword evidence="5" id="KW-0067">ATP-binding</keyword>
<dbReference type="Pfam" id="PF00271">
    <property type="entry name" value="Helicase_C"/>
    <property type="match status" value="1"/>
</dbReference>
<comment type="caution">
    <text evidence="5">The sequence shown here is derived from an EMBL/GenBank/DDBJ whole genome shotgun (WGS) entry which is preliminary data.</text>
</comment>
<evidence type="ECO:0000256" key="1">
    <source>
        <dbReference type="ARBA" id="ARBA00022801"/>
    </source>
</evidence>
<name>A0ABU9B8N1_9BURK</name>
<organism evidence="5 6">
    <name type="scientific">Pseudaquabacterium rugosum</name>
    <dbReference type="NCBI Taxonomy" id="2984194"/>
    <lineage>
        <taxon>Bacteria</taxon>
        <taxon>Pseudomonadati</taxon>
        <taxon>Pseudomonadota</taxon>
        <taxon>Betaproteobacteria</taxon>
        <taxon>Burkholderiales</taxon>
        <taxon>Sphaerotilaceae</taxon>
        <taxon>Pseudaquabacterium</taxon>
    </lineage>
</organism>
<dbReference type="Gene3D" id="3.40.50.10810">
    <property type="entry name" value="Tandem AAA-ATPase domain"/>
    <property type="match status" value="1"/>
</dbReference>
<reference evidence="5 6" key="1">
    <citation type="submission" date="2024-04" db="EMBL/GenBank/DDBJ databases">
        <title>Novel species of the genus Ideonella isolated from streams.</title>
        <authorList>
            <person name="Lu H."/>
        </authorList>
    </citation>
    <scope>NUCLEOTIDE SEQUENCE [LARGE SCALE GENOMIC DNA]</scope>
    <source>
        <strain evidence="5 6">BYS139W</strain>
    </source>
</reference>
<feature type="compositionally biased region" description="Low complexity" evidence="2">
    <location>
        <begin position="362"/>
        <end position="371"/>
    </location>
</feature>
<accession>A0ABU9B8N1</accession>
<dbReference type="InterPro" id="IPR000330">
    <property type="entry name" value="SNF2_N"/>
</dbReference>
<feature type="region of interest" description="Disordered" evidence="2">
    <location>
        <begin position="1"/>
        <end position="35"/>
    </location>
</feature>
<proteinExistence type="predicted"/>
<dbReference type="CDD" id="cd18793">
    <property type="entry name" value="SF2_C_SNF"/>
    <property type="match status" value="1"/>
</dbReference>
<protein>
    <submittedName>
        <fullName evidence="5">DEAD/DEAH box helicase</fullName>
        <ecNumber evidence="5">3.6.4.-</ecNumber>
    </submittedName>
</protein>
<evidence type="ECO:0000259" key="4">
    <source>
        <dbReference type="PROSITE" id="PS51194"/>
    </source>
</evidence>
<dbReference type="InterPro" id="IPR027417">
    <property type="entry name" value="P-loop_NTPase"/>
</dbReference>
<dbReference type="InterPro" id="IPR014001">
    <property type="entry name" value="Helicase_ATP-bd"/>
</dbReference>
<dbReference type="Gene3D" id="3.40.50.300">
    <property type="entry name" value="P-loop containing nucleotide triphosphate hydrolases"/>
    <property type="match status" value="1"/>
</dbReference>
<dbReference type="PROSITE" id="PS51192">
    <property type="entry name" value="HELICASE_ATP_BIND_1"/>
    <property type="match status" value="1"/>
</dbReference>
<evidence type="ECO:0000259" key="3">
    <source>
        <dbReference type="PROSITE" id="PS51192"/>
    </source>
</evidence>
<dbReference type="SMART" id="SM00487">
    <property type="entry name" value="DEXDc"/>
    <property type="match status" value="1"/>
</dbReference>
<dbReference type="PANTHER" id="PTHR10799">
    <property type="entry name" value="SNF2/RAD54 HELICASE FAMILY"/>
    <property type="match status" value="1"/>
</dbReference>
<evidence type="ECO:0000313" key="5">
    <source>
        <dbReference type="EMBL" id="MEK8025410.1"/>
    </source>
</evidence>
<dbReference type="InterPro" id="IPR049730">
    <property type="entry name" value="SNF2/RAD54-like_C"/>
</dbReference>
<dbReference type="InterPro" id="IPR001650">
    <property type="entry name" value="Helicase_C-like"/>
</dbReference>
<keyword evidence="6" id="KW-1185">Reference proteome</keyword>
<dbReference type="Proteomes" id="UP001368500">
    <property type="component" value="Unassembled WGS sequence"/>
</dbReference>
<dbReference type="PROSITE" id="PS51194">
    <property type="entry name" value="HELICASE_CTER"/>
    <property type="match status" value="1"/>
</dbReference>
<evidence type="ECO:0000313" key="6">
    <source>
        <dbReference type="Proteomes" id="UP001368500"/>
    </source>
</evidence>
<feature type="region of interest" description="Disordered" evidence="2">
    <location>
        <begin position="362"/>
        <end position="391"/>
    </location>
</feature>
<dbReference type="SUPFAM" id="SSF52540">
    <property type="entry name" value="P-loop containing nucleoside triphosphate hydrolases"/>
    <property type="match status" value="2"/>
</dbReference>
<feature type="domain" description="Helicase ATP-binding" evidence="3">
    <location>
        <begin position="407"/>
        <end position="571"/>
    </location>
</feature>
<feature type="compositionally biased region" description="Low complexity" evidence="2">
    <location>
        <begin position="22"/>
        <end position="35"/>
    </location>
</feature>
<keyword evidence="5" id="KW-0347">Helicase</keyword>
<dbReference type="EMBL" id="JBBUTF010000004">
    <property type="protein sequence ID" value="MEK8025410.1"/>
    <property type="molecule type" value="Genomic_DNA"/>
</dbReference>
<dbReference type="GO" id="GO:0004386">
    <property type="term" value="F:helicase activity"/>
    <property type="evidence" value="ECO:0007669"/>
    <property type="project" value="UniProtKB-KW"/>
</dbReference>
<dbReference type="Pfam" id="PF00176">
    <property type="entry name" value="SNF2-rel_dom"/>
    <property type="match status" value="1"/>
</dbReference>
<keyword evidence="1 5" id="KW-0378">Hydrolase</keyword>
<dbReference type="SMART" id="SM00490">
    <property type="entry name" value="HELICc"/>
    <property type="match status" value="1"/>
</dbReference>
<dbReference type="GO" id="GO:0016787">
    <property type="term" value="F:hydrolase activity"/>
    <property type="evidence" value="ECO:0007669"/>
    <property type="project" value="UniProtKB-KW"/>
</dbReference>
<evidence type="ECO:0000256" key="2">
    <source>
        <dbReference type="SAM" id="MobiDB-lite"/>
    </source>
</evidence>
<dbReference type="RefSeq" id="WP_341373192.1">
    <property type="nucleotide sequence ID" value="NZ_JBBUTF010000004.1"/>
</dbReference>
<dbReference type="EC" id="3.6.4.-" evidence="5"/>
<sequence length="885" mass="95378">MDRPAPDAPALRSPRDHRPADDTAAADAPGLDARAGAGWPALHLRTLDRGDGLLGLRPCGPVPPGQRRPVIGARAVPLSVAWLAPQAANGGPATAATDWLQAQGLHPLPASALQWRGPPPAEWAARTLWTLPREEDHGALWDTALPAWTAAGHALCVHPGHAHAPQPVDDWRLLLTAPDDARLQAAAQAAATVHGGGPLAAAAGRQRALESWLLGLGVVVAGETLDLVPMLSELIRRERRWTRPDELDALSDSTTVRLRAPGGRRILAPAGPLKAICGALLDLLQESDARARERTLALPRHDVLRLQQLQRQMAQALRRGEPPDAGHPSAWRAWQGRGEADLPALAAAIASQQALLARADTPVPDIPVPDTSAPGRPVPDGADTPPQPAGLGVTLRPYQRQGLAWLQGLRALGLAGILADDMGLGKTAQTLAHLRIEQLAGRLDLPALVVVPASLLAHWAAEAARIAPTLRVLVLDGGGGAAGRATQLRAIGQHELVITSYPRLWRDVLALQGQRWHLLVLDEAQMVKNAGSRTAAAARRLDTRHRLSLTGTPVENHLGELWSQFHFLLPGLLGEARAFQKHWRTPIERDGDLQRARLLALRVRPFILRRQRDEVARDLPPLTEQRIALPLTGAQHARYEALRLGCEKRVRELIDRMGWQAARFAVLEVLLRLRQQCCDPRLLQPEAAVDPAQPLPAGHSAKLDWLRATLPTLAAEGRRIVLFSQFRRWLGLLEPELDALGLTRLSLTGDTPTAHRGALVERFQRGEATVLLASLKAGGTGLNLTAADTVILLDPWWNPAVEAQAAARAHRIGQTRPVWVARLVAAGSIEERMHALQQRKAALASVATEAGRHRLAFFGAEEVAGLLAPLSPIGQDDDESDSPGQ</sequence>
<feature type="domain" description="Helicase C-terminal" evidence="4">
    <location>
        <begin position="705"/>
        <end position="871"/>
    </location>
</feature>
<keyword evidence="5" id="KW-0547">Nucleotide-binding</keyword>